<feature type="transmembrane region" description="Helical" evidence="1">
    <location>
        <begin position="237"/>
        <end position="266"/>
    </location>
</feature>
<feature type="transmembrane region" description="Helical" evidence="1">
    <location>
        <begin position="39"/>
        <end position="59"/>
    </location>
</feature>
<sequence>MYLSDVIVAVSVFKVLITIVTFGYAAISDWIKREINPLVWVPSIVLGIAINTVVIRYFFTNMPQYGDLFKLHLILSLGVSAVFIVLSIFLSFVLGLMGGADVLALASFTSLYPANTEIIYLILSKIGFIGFNSNVLLFLPSIVLILLSYSIILLGIVITNVVYNAMHREHLRKLALPLRKKILYFIIGRFVNVRDINTKRFYYPIYVPGVVERVSFNVDEDHHLWIERLRSLDPETVIVCTWGIPMVTLISIPVFLYVFMLISILLML</sequence>
<accession>A0A7C2VD73</accession>
<keyword evidence="1" id="KW-0812">Transmembrane</keyword>
<feature type="transmembrane region" description="Helical" evidence="1">
    <location>
        <begin position="135"/>
        <end position="163"/>
    </location>
</feature>
<evidence type="ECO:0000256" key="1">
    <source>
        <dbReference type="SAM" id="Phobius"/>
    </source>
</evidence>
<keyword evidence="1" id="KW-1133">Transmembrane helix</keyword>
<dbReference type="EMBL" id="DSGT01000003">
    <property type="protein sequence ID" value="HEW52833.1"/>
    <property type="molecule type" value="Genomic_DNA"/>
</dbReference>
<dbReference type="Gene3D" id="1.20.120.1220">
    <property type="match status" value="1"/>
</dbReference>
<dbReference type="AlphaFoldDB" id="A0A7C2VD73"/>
<feature type="transmembrane region" description="Helical" evidence="1">
    <location>
        <begin position="102"/>
        <end position="123"/>
    </location>
</feature>
<comment type="caution">
    <text evidence="2">The sequence shown here is derived from an EMBL/GenBank/DDBJ whole genome shotgun (WGS) entry which is preliminary data.</text>
</comment>
<proteinExistence type="predicted"/>
<reference evidence="2" key="1">
    <citation type="journal article" date="2020" name="mSystems">
        <title>Genome- and Community-Level Interaction Insights into Carbon Utilization and Element Cycling Functions of Hydrothermarchaeota in Hydrothermal Sediment.</title>
        <authorList>
            <person name="Zhou Z."/>
            <person name="Liu Y."/>
            <person name="Xu W."/>
            <person name="Pan J."/>
            <person name="Luo Z.H."/>
            <person name="Li M."/>
        </authorList>
    </citation>
    <scope>NUCLEOTIDE SEQUENCE [LARGE SCALE GENOMIC DNA]</scope>
    <source>
        <strain evidence="2">SpSt-16</strain>
    </source>
</reference>
<name>A0A7C2VD73_9CREN</name>
<gene>
    <name evidence="2" type="ORF">ENO77_01485</name>
</gene>
<feature type="transmembrane region" description="Helical" evidence="1">
    <location>
        <begin position="71"/>
        <end position="95"/>
    </location>
</feature>
<keyword evidence="1" id="KW-0472">Membrane</keyword>
<protein>
    <submittedName>
        <fullName evidence="2">Uncharacterized protein</fullName>
    </submittedName>
</protein>
<feature type="transmembrane region" description="Helical" evidence="1">
    <location>
        <begin position="6"/>
        <end position="27"/>
    </location>
</feature>
<evidence type="ECO:0000313" key="2">
    <source>
        <dbReference type="EMBL" id="HEW52833.1"/>
    </source>
</evidence>
<organism evidence="2">
    <name type="scientific">Ignisphaera aggregans</name>
    <dbReference type="NCBI Taxonomy" id="334771"/>
    <lineage>
        <taxon>Archaea</taxon>
        <taxon>Thermoproteota</taxon>
        <taxon>Thermoprotei</taxon>
        <taxon>Desulfurococcales</taxon>
        <taxon>Desulfurococcaceae</taxon>
        <taxon>Ignisphaera</taxon>
    </lineage>
</organism>